<evidence type="ECO:0000313" key="3">
    <source>
        <dbReference type="EMBL" id="PFH46554.1"/>
    </source>
</evidence>
<proteinExistence type="predicted"/>
<dbReference type="EMBL" id="KZ302180">
    <property type="protein sequence ID" value="PFH46554.1"/>
    <property type="molecule type" value="Genomic_DNA"/>
</dbReference>
<dbReference type="AlphaFoldDB" id="A0A2A9NB62"/>
<dbReference type="Proteomes" id="UP000242287">
    <property type="component" value="Unassembled WGS sequence"/>
</dbReference>
<evidence type="ECO:0000313" key="4">
    <source>
        <dbReference type="Proteomes" id="UP000242287"/>
    </source>
</evidence>
<feature type="transmembrane region" description="Helical" evidence="2">
    <location>
        <begin position="300"/>
        <end position="320"/>
    </location>
</feature>
<reference evidence="3 4" key="1">
    <citation type="submission" date="2014-02" db="EMBL/GenBank/DDBJ databases">
        <title>Transposable element dynamics among asymbiotic and ectomycorrhizal Amanita fungi.</title>
        <authorList>
            <consortium name="DOE Joint Genome Institute"/>
            <person name="Hess J."/>
            <person name="Skrede I."/>
            <person name="Wolfe B."/>
            <person name="LaButti K."/>
            <person name="Ohm R.A."/>
            <person name="Grigoriev I.V."/>
            <person name="Pringle A."/>
        </authorList>
    </citation>
    <scope>NUCLEOTIDE SEQUENCE [LARGE SCALE GENOMIC DNA]</scope>
    <source>
        <strain evidence="3 4">SKay4041</strain>
    </source>
</reference>
<evidence type="ECO:0000256" key="2">
    <source>
        <dbReference type="SAM" id="Phobius"/>
    </source>
</evidence>
<protein>
    <submittedName>
        <fullName evidence="3">Uncharacterized protein</fullName>
    </submittedName>
</protein>
<organism evidence="3 4">
    <name type="scientific">Amanita thiersii Skay4041</name>
    <dbReference type="NCBI Taxonomy" id="703135"/>
    <lineage>
        <taxon>Eukaryota</taxon>
        <taxon>Fungi</taxon>
        <taxon>Dikarya</taxon>
        <taxon>Basidiomycota</taxon>
        <taxon>Agaricomycotina</taxon>
        <taxon>Agaricomycetes</taxon>
        <taxon>Agaricomycetidae</taxon>
        <taxon>Agaricales</taxon>
        <taxon>Pluteineae</taxon>
        <taxon>Amanitaceae</taxon>
        <taxon>Amanita</taxon>
    </lineage>
</organism>
<keyword evidence="2" id="KW-0812">Transmembrane</keyword>
<feature type="region of interest" description="Disordered" evidence="1">
    <location>
        <begin position="386"/>
        <end position="440"/>
    </location>
</feature>
<sequence length="440" mass="48651">MSIGFNYFYEDTASSKIQYNKDWMAKRNVTSNSTYHTATPGAACFLKTRNLPVKVVGFIEGLPGDEWTFEFTIENGLPNTRILRSDGTRNHRLFYQTPRLGPSMGTFHMKLTSSPNITDLDEDRGANLVGFMVPPELGMDVNSLFIDQVRNNATRVTYSPGWGAYSGSDRSFKDLYIPPSQGVATLMFNGTGVLPIVSYNYSHPFNIVAYIDNEIIPPSNFTPRLLPDSLTRPIVQNWPLFQSSGLSPELHNLTIVYTSPQNDTIPSSQFAFGLDYFSVLTPLDHTSMQDESGISAGAKGGIAVSAISFVCLIILCIFFWNKRRSRKQRTEDVINPFQNSEPTVITNLLKGSFGREHQAQTMHLHSGFRTKRTNAQLGPTSQVAQLELPSSSSSVLNEANAPANVTEQNPKGNGESSSRRDASGERSGVIDEPPAYQEHA</sequence>
<accession>A0A2A9NB62</accession>
<feature type="compositionally biased region" description="Polar residues" evidence="1">
    <location>
        <begin position="386"/>
        <end position="416"/>
    </location>
</feature>
<keyword evidence="4" id="KW-1185">Reference proteome</keyword>
<keyword evidence="2" id="KW-1133">Transmembrane helix</keyword>
<name>A0A2A9NB62_9AGAR</name>
<evidence type="ECO:0000256" key="1">
    <source>
        <dbReference type="SAM" id="MobiDB-lite"/>
    </source>
</evidence>
<gene>
    <name evidence="3" type="ORF">AMATHDRAFT_7677</name>
</gene>
<keyword evidence="2" id="KW-0472">Membrane</keyword>